<evidence type="ECO:0000313" key="4">
    <source>
        <dbReference type="Proteomes" id="UP000002729"/>
    </source>
</evidence>
<feature type="compositionally biased region" description="Low complexity" evidence="1">
    <location>
        <begin position="1055"/>
        <end position="1064"/>
    </location>
</feature>
<proteinExistence type="predicted"/>
<gene>
    <name evidence="3" type="ORF">AURANDRAFT_72634</name>
</gene>
<dbReference type="eggNOG" id="ENOG502QR77">
    <property type="taxonomic scope" value="Eukaryota"/>
</dbReference>
<dbReference type="EMBL" id="GL833158">
    <property type="protein sequence ID" value="EGB03918.1"/>
    <property type="molecule type" value="Genomic_DNA"/>
</dbReference>
<evidence type="ECO:0000256" key="1">
    <source>
        <dbReference type="SAM" id="MobiDB-lite"/>
    </source>
</evidence>
<feature type="region of interest" description="Disordered" evidence="1">
    <location>
        <begin position="1043"/>
        <end position="1064"/>
    </location>
</feature>
<organism evidence="4">
    <name type="scientific">Aureococcus anophagefferens</name>
    <name type="common">Harmful bloom alga</name>
    <dbReference type="NCBI Taxonomy" id="44056"/>
    <lineage>
        <taxon>Eukaryota</taxon>
        <taxon>Sar</taxon>
        <taxon>Stramenopiles</taxon>
        <taxon>Ochrophyta</taxon>
        <taxon>Pelagophyceae</taxon>
        <taxon>Pelagomonadales</taxon>
        <taxon>Pelagomonadaceae</taxon>
        <taxon>Aureococcus</taxon>
    </lineage>
</organism>
<dbReference type="KEGG" id="aaf:AURANDRAFT_72634"/>
<feature type="signal peptide" evidence="2">
    <location>
        <begin position="1"/>
        <end position="20"/>
    </location>
</feature>
<dbReference type="RefSeq" id="XP_009041343.1">
    <property type="nucleotide sequence ID" value="XM_009043095.1"/>
</dbReference>
<evidence type="ECO:0000256" key="2">
    <source>
        <dbReference type="SAM" id="SignalP"/>
    </source>
</evidence>
<dbReference type="GeneID" id="20228800"/>
<sequence length="4581" mass="473168">MARAARWLGLLLCCVAGTSAVSLTTASSGLVYEPDVDFHGSDEITVTVRSAAGEFASAAVPVVIEAANDAPELAGVAAARDAAAALDVVAGGGARCVLAALSVVEADGDGAVALSLTAERGALVLAPLAAEAAGVVVEAPATNWSAAWAPAPAKTLRLRAAPHRLRDLLAACGVTYAPPDVAGADALTARADDGALRSALATFPVAVGAPRAPVVAACGAAAADEDGAAALNLTLVGGAPEGPFLRLSWTTSHGGAVALRAQANATEFPRGEFRASGRNAVALAHPRQLRDLVASGALVYTPARPGLEFATFSLTAVATFDGEAAGEATSATCGVTSAPVNDVPRLLGPLWRGAATYRADDAEWFTDEDVPAAVRGVVVADADADDAADGEGVAVFLAAHPPGSALVLGGAPAGVRISTASGGGAWPAASAALNVSGSLDGVNRALDGLRYVPPPHFDGLGVIDFVAEDAHGARDAAAAVIRVAFVDDAPTFDLGPAVDGATGAVDALEDAAVRLGGGLRSGIGADARRTPSPRVAAFSDADSTAASLVISLSADDAAVAFALVGDHPDVILDDGELRGLAGDLAVAFDDVELLPAPDWHGFARVALSVAAAEDEAAILASTSFLLRVRALQDAPAVVDGFHGAREVDEDAPLALTGVSVVDADYDDAAVAAAPSLYCTLRVSARRGSVALAGGTWAAAAAGASLVDDDAGSLTLAGRPGELTAALASLVYTSAPDGDGGDVVDFSVDDGGAFPCDDQSCEALTGALAVPIAVASVKDAPRITAPATVRYAEAFRGVALGRNGTKRETPVAGVEFEDPDSDVLAVTVVAAGGGVRTVDRVPDVDYGDDLWSERGAVVRRATLRASPERLNAALSTLAWVGDDAAGDKDGLVAGAITITATDGDGLETTATIALEASAFNDAPVLSSDLRSAEFAEDSGWAALPAVAATDFDDATLELRAAARPEGALEVHEIRTAANGGARAPAVHVISVSNASNASDPVGDGGFYVTVDLRHVPRLPPGAATRETTGLIRFDAVARIDDERRGAAGRARRETPDGSSDLSGESLESKLRALTNVRLSGLRVVAARDDYAAEDPFDAEDMRYDGAKPSPAKKGGHVWRVTMSGATPGAASAPLVASVDNSSLLAAASRVARTANAVGGTLDLAVAGFCCASVAANASGADLQRALNALPSVAAVRASRSDAEDAQGGFTWSVTFLGLAPFLEANGTARAKTVDLAARSDRLTGEGAAAAATLVTARSGAPALWRVEVGHDGDRAVHAVTLGDGAGFVRLGLDTRNCSSRAGGSGYLAAGSLRWTRPIPRAAVGDLDDESYGWTVREGRVVPAYPPHAGHELGGPNSSVEAQLLRLPNWRDMGPARLDVTRHEHGSSNRVTWRVTFSDAPHALPLLRVKAVAGNDDEDYDDLSLSDADAAREEAWAAANTTQTKVASLGNRANVRSRVAQGGRASTALELEAPPLGGTFRLGWGDDGQWTAPLTVGASEDDVAAALGALPAFLRPGAGRGAEFVVARDGPLAGGGYAYWVAFERDPYGLTFASEGFDALATTAALQTDAAALRGPRTRRARARLWRPAHDAGVLRLGVARAPLAVLSGDYRGDVAVSASGSPASLTAALAGLAFRPLGDYFGVVAVDLAVADAAGATDHLGLTVTVAGANDGPHFDWYGAAVDVSGAGYGTYALDVDEDAEGRLLGLALRDADANPGEVHAVTLKAKHGILAVHRAPADPDAVARRDDATTWHEDAGVPGVAKEPLPANRTAPAAGRSSRDDENNELVLTGSLAAINDALATLTYVSLRDFNGVDAVTLDAVDGSGARATPRSLAVRVRPVNDFPVWAVDAEARNFALAPEMGAADVAGRGVARLYGYHASTASAHDASAYFNANNYSGNGSLVVAARFVDEDCGFVRVGGLSVDDADAYSPTLDSLPGVDFGGWPAHLEVRATVGFGKLNLRAGTGAGAAAVLKAAGASDLQVVDGDAVAGSRTLVVRGRIAGVRAALGALAYAPDAHWNGVDVLELTASDGGDAAYGAGGPRSAAVLIALEVAPVADAPQVVVPAALETFGVDALEDEVLQFGGPAAQASQNRVAGAFAVVDDDLVDLRSTARRWLVPYSRSADTLDVRTPRLGDLDGGEANREDASSTKGTYAYANSHEQAAAGLAVAHVDAGDVESDRHGYRVHRVRDRYTLVVAARRGFVALPTAHAPEDADWKKEHTLVNYTLAEANRALVGLQYVPDFNWNSAAQARKAADVAGFDGRVDGDGPLETITVAAYDATGRSGSSTYEFYVKPVNDAPVLASVRSGARDPYAGEADQATRLTFRADTLVVAEDGSSSDLGATVRDVDALDVVGGLIDVVAVATRGVLRLDDAALAAGGRGRVRLSAGAEGSRLLGFSGEPDAVAAALGALNYAPDADFAGDDAVLVTASDRGNSGAGGDGSDALELPVEVRPTCDAPVVAPRSRAYATAEDAAATVGFDIFDEDHANLLRAYEAGLDVSGAPVNATSDATFFPLVSATLTAGNGSLTIEEGARRALRFVRGTSGVSESLIAFRATIADAAAAVAAVSYAPRRDYFSAPVRAGVPALDRVELVLEDLGLDFGGLPDGFGGVDCAPLVGSAHAKVRVDAVNDGPVVKVPGAVYEASDLAGSTFRDGAVRGDLVLKRIKPMAVPEDTILELGSLVSVADDADDADAFPDAVGALTVSVSNGEFALGVLGAGAAVATDPRDGPVDDVDDGVDDEDDDRFRAGSRWRRAAVRWRVRPGDRDAALRGLRFRGLPDAHGNASLTVAWEDGGHGGLGNARGVAGCRDCSPAFRGSAEDLAPSLHDAKTIPVVVAPVPDAPYVDSAYGGGASVEVPEDGDVWLRGVRVVDPDDADAPFTLRLAADRGSVSLGFPPPSSLRFEVGDGDMDRAVRCRGPLSAINAVLADLRYAPPRDFTTAGAGALDVLSLVVHDVDDFDRSASSTIRLRVAPSSNWNDAPALRIPNASRVGSPCVARPEGALRRTRGRTEDPGRDADEVPVCDRRVAVASMAGFVEDVVRHPFGGITFSDADEAEILYTAPRLEVRLAVTNGLLKFDGADGLGLQALDEAAPLGVFRSRQAFRGAPDLLTAAMRSLAYVTKENWYGVDALNISVVDGKGHDDAATIILDVDRAPDRPFLEARADEAAPLYRYGGFGGPTGAWGPAAALEDAPLLTSEDVRFRLPTLRVRDVDAEANADAVAAAGRAGETAADAIRELVRGREVPNALEGPKVEVEARLTLRVSVHFGKVSLCALKCPGVSFLEPDYAFEARRRGGVAALAGVRAPPFEPYAVLEAGARTGDGTVRTGRPQLRWWRNATLRGTAAALTRALWDAHYWPDLNYNSDAAGREDDVLTVRLSEEPPSGDGSPSDEAVLRVQVAAANDAPVVAAARLETLARPLSSTGEAPTTGDGLSLAVVAVDDDALVTTEDEPLVLAELFSVRDADAAEAGGDATALEVTVDATRGAAAFALDAPDVLFLEPADWGAWNDTAAAAYETRQPWRDVGARRVVFLAGPDAANAALAALAFIPARDWHGSGATVTVTCDDRGNFGAGGAARAARTVKIRVREANDPPTLAAPELGGADALYLDAGGRGRLAGASAVDAKLGHVAAFAPRDRFGALRRMEAGLEPHAPYASPDEAAHAGSELWRSAPARGTRDVVDDAYYAGAGSDPAHGWRSANVGDLAARGSSRPRFFSELDDRLYFAADGDGGRGAELWASDGTGSHLVADVLPGAGSSDPRFVTTYGDLLYFSARGNDARNWRVPLDHVDDCGSARQSSFEPRAHFVVAEHNVWEPGWTYDCPQGFRWMTSAEGDAAFTGANFGPSTGAGWVTGDDTSEPLVYYDQCGWEGYRWGGKAREHFRFSDSHITGSYKSAGSPDGRRPDLDRKRRGKVDLRVNKFAGIMCIEDGAYAGVSPTGAELWVSDGRTETYRAAEIRPGGPESHSDPRYLAVFDGALFMSADDGFHGRELFRFVADDDAGRGSARMVGDLRRGPEPSHPRYLTACGGFLWFAADDGFSGDELWVSDGKLGFLDRDRGDAAHPSSFPEVGGAGTRVAADVFAGRPGSQPDHLACLDGTLLFAASTKHEGRELWRATWKYRNDTATLDVALVKDIRPGTKPSNPSSIFAFNGRAYFAADDGVVGAELWVTDGSGANTRLLEDLRPGARGSSPKYFTALTTEASRLFFLATTSDLGDARGSSLEAPVARRLFESDGTRHGTKRVYDQTEALFDVDDEVLDAAWPRTLAPLGAALYYPARRGSTKLRGGAAAGRATSGAPRRLRTLAFAVYDVDVGESLHMTLTVDPPEAGGLTLGDLRGCTLLDGDGVRDAKLDLRGSRDELNGAMEDLSFEARDGFHGRAIVFASVKDDAPRCPAANATDGTRGPNATADDCVRGFNATAYGNATVFVRKRNLPPSIVVARGPVGAAPDATPTLIRKAAVVDDPDATETNFGVDPTTGLRVAPRLVVTVASARGRVSLAATDAALSFLEGEGTQDRRTVFDGALPDLNRALATLAYECWSLDGCAAGEADAINVTVDDGGFSGYGGALTASGSIPVVLVGY</sequence>
<dbReference type="OrthoDB" id="191057at2759"/>
<keyword evidence="4" id="KW-1185">Reference proteome</keyword>
<feature type="chain" id="PRO_5003261744" description="Cadherin domain-containing protein" evidence="2">
    <location>
        <begin position="21"/>
        <end position="4581"/>
    </location>
</feature>
<feature type="region of interest" description="Disordered" evidence="1">
    <location>
        <begin position="1754"/>
        <end position="1782"/>
    </location>
</feature>
<dbReference type="Proteomes" id="UP000002729">
    <property type="component" value="Unassembled WGS sequence"/>
</dbReference>
<reference evidence="3 4" key="1">
    <citation type="journal article" date="2011" name="Proc. Natl. Acad. Sci. U.S.A.">
        <title>Niche of harmful alga Aureococcus anophagefferens revealed through ecogenomics.</title>
        <authorList>
            <person name="Gobler C.J."/>
            <person name="Berry D.L."/>
            <person name="Dyhrman S.T."/>
            <person name="Wilhelm S.W."/>
            <person name="Salamov A."/>
            <person name="Lobanov A.V."/>
            <person name="Zhang Y."/>
            <person name="Collier J.L."/>
            <person name="Wurch L.L."/>
            <person name="Kustka A.B."/>
            <person name="Dill B.D."/>
            <person name="Shah M."/>
            <person name="VerBerkmoes N.C."/>
            <person name="Kuo A."/>
            <person name="Terry A."/>
            <person name="Pangilinan J."/>
            <person name="Lindquist E.A."/>
            <person name="Lucas S."/>
            <person name="Paulsen I.T."/>
            <person name="Hattenrath-Lehmann T.K."/>
            <person name="Talmage S.C."/>
            <person name="Walker E.A."/>
            <person name="Koch F."/>
            <person name="Burson A.M."/>
            <person name="Marcoval M.A."/>
            <person name="Tang Y.Z."/>
            <person name="Lecleir G.R."/>
            <person name="Coyne K.J."/>
            <person name="Berg G.M."/>
            <person name="Bertrand E.M."/>
            <person name="Saito M.A."/>
            <person name="Gladyshev V.N."/>
            <person name="Grigoriev I.V."/>
        </authorList>
    </citation>
    <scope>NUCLEOTIDE SEQUENCE [LARGE SCALE GENOMIC DNA]</scope>
    <source>
        <strain evidence="4">CCMP 1984</strain>
    </source>
</reference>
<feature type="compositionally biased region" description="Basic and acidic residues" evidence="1">
    <location>
        <begin position="1043"/>
        <end position="1054"/>
    </location>
</feature>
<keyword evidence="2" id="KW-0732">Signal</keyword>
<evidence type="ECO:0008006" key="5">
    <source>
        <dbReference type="Google" id="ProtNLM"/>
    </source>
</evidence>
<evidence type="ECO:0000313" key="3">
    <source>
        <dbReference type="EMBL" id="EGB03918.1"/>
    </source>
</evidence>
<name>F0YLS8_AURAN</name>
<accession>F0YLS8</accession>
<dbReference type="InParanoid" id="F0YLS8"/>
<protein>
    <recommendedName>
        <fullName evidence="5">Cadherin domain-containing protein</fullName>
    </recommendedName>
</protein>